<dbReference type="InterPro" id="IPR038883">
    <property type="entry name" value="AN11006-like"/>
</dbReference>
<reference evidence="1" key="1">
    <citation type="journal article" date="2020" name="Stud. Mycol.">
        <title>101 Dothideomycetes genomes: a test case for predicting lifestyles and emergence of pathogens.</title>
        <authorList>
            <person name="Haridas S."/>
            <person name="Albert R."/>
            <person name="Binder M."/>
            <person name="Bloem J."/>
            <person name="Labutti K."/>
            <person name="Salamov A."/>
            <person name="Andreopoulos B."/>
            <person name="Baker S."/>
            <person name="Barry K."/>
            <person name="Bills G."/>
            <person name="Bluhm B."/>
            <person name="Cannon C."/>
            <person name="Castanera R."/>
            <person name="Culley D."/>
            <person name="Daum C."/>
            <person name="Ezra D."/>
            <person name="Gonzalez J."/>
            <person name="Henrissat B."/>
            <person name="Kuo A."/>
            <person name="Liang C."/>
            <person name="Lipzen A."/>
            <person name="Lutzoni F."/>
            <person name="Magnuson J."/>
            <person name="Mondo S."/>
            <person name="Nolan M."/>
            <person name="Ohm R."/>
            <person name="Pangilinan J."/>
            <person name="Park H.-J."/>
            <person name="Ramirez L."/>
            <person name="Alfaro M."/>
            <person name="Sun H."/>
            <person name="Tritt A."/>
            <person name="Yoshinaga Y."/>
            <person name="Zwiers L.-H."/>
            <person name="Turgeon B."/>
            <person name="Goodwin S."/>
            <person name="Spatafora J."/>
            <person name="Crous P."/>
            <person name="Grigoriev I."/>
        </authorList>
    </citation>
    <scope>NUCLEOTIDE SEQUENCE</scope>
    <source>
        <strain evidence="1">CBS 110217</strain>
    </source>
</reference>
<dbReference type="AlphaFoldDB" id="A0A9P4HIE8"/>
<keyword evidence="2" id="KW-1185">Reference proteome</keyword>
<gene>
    <name evidence="1" type="ORF">EK21DRAFT_108192</name>
</gene>
<dbReference type="OrthoDB" id="62952at2759"/>
<protein>
    <submittedName>
        <fullName evidence="1">Uncharacterized protein</fullName>
    </submittedName>
</protein>
<name>A0A9P4HIE8_9PLEO</name>
<evidence type="ECO:0000313" key="2">
    <source>
        <dbReference type="Proteomes" id="UP000799777"/>
    </source>
</evidence>
<dbReference type="PANTHER" id="PTHR42085">
    <property type="entry name" value="F-BOX DOMAIN-CONTAINING PROTEIN"/>
    <property type="match status" value="1"/>
</dbReference>
<dbReference type="EMBL" id="ML978162">
    <property type="protein sequence ID" value="KAF2034149.1"/>
    <property type="molecule type" value="Genomic_DNA"/>
</dbReference>
<proteinExistence type="predicted"/>
<organism evidence="1 2">
    <name type="scientific">Setomelanomma holmii</name>
    <dbReference type="NCBI Taxonomy" id="210430"/>
    <lineage>
        <taxon>Eukaryota</taxon>
        <taxon>Fungi</taxon>
        <taxon>Dikarya</taxon>
        <taxon>Ascomycota</taxon>
        <taxon>Pezizomycotina</taxon>
        <taxon>Dothideomycetes</taxon>
        <taxon>Pleosporomycetidae</taxon>
        <taxon>Pleosporales</taxon>
        <taxon>Pleosporineae</taxon>
        <taxon>Phaeosphaeriaceae</taxon>
        <taxon>Setomelanomma</taxon>
    </lineage>
</organism>
<comment type="caution">
    <text evidence="1">The sequence shown here is derived from an EMBL/GenBank/DDBJ whole genome shotgun (WGS) entry which is preliminary data.</text>
</comment>
<dbReference type="PANTHER" id="PTHR42085:SF1">
    <property type="entry name" value="F-BOX DOMAIN-CONTAINING PROTEIN"/>
    <property type="match status" value="1"/>
</dbReference>
<dbReference type="Proteomes" id="UP000799777">
    <property type="component" value="Unassembled WGS sequence"/>
</dbReference>
<evidence type="ECO:0000313" key="1">
    <source>
        <dbReference type="EMBL" id="KAF2034149.1"/>
    </source>
</evidence>
<accession>A0A9P4HIE8</accession>
<sequence>MASSSPHESSIGSDTITLLRLPPELRNRIYTFALSFGTIYTHNDRHNLPLYRRTALPQVSRQICAETSPLKYALNALDFPGTNFDPVLSTLPIEAFENVKDIRISVASGSVPPILYGEQIALLAGFKVLMTTVLVTPRLGWLLSDWAFRKGF</sequence>